<comment type="caution">
    <text evidence="1">The sequence shown here is derived from an EMBL/GenBank/DDBJ whole genome shotgun (WGS) entry which is preliminary data.</text>
</comment>
<reference evidence="1 2" key="1">
    <citation type="submission" date="2017-11" db="EMBL/GenBank/DDBJ databases">
        <title>De novo assembly and phasing of dikaryotic genomes from two isolates of Puccinia coronata f. sp. avenae, the causal agent of oat crown rust.</title>
        <authorList>
            <person name="Miller M.E."/>
            <person name="Zhang Y."/>
            <person name="Omidvar V."/>
            <person name="Sperschneider J."/>
            <person name="Schwessinger B."/>
            <person name="Raley C."/>
            <person name="Palmer J.M."/>
            <person name="Garnica D."/>
            <person name="Upadhyaya N."/>
            <person name="Rathjen J."/>
            <person name="Taylor J.M."/>
            <person name="Park R.F."/>
            <person name="Dodds P.N."/>
            <person name="Hirsch C.D."/>
            <person name="Kianian S.F."/>
            <person name="Figueroa M."/>
        </authorList>
    </citation>
    <scope>NUCLEOTIDE SEQUENCE [LARGE SCALE GENOMIC DNA]</scope>
    <source>
        <strain evidence="1">12NC29</strain>
    </source>
</reference>
<sequence length="166" mass="17778">MQPPDGPNCDASSCLPSSCSRSSCTAAPLLLVFFATTLVADIAGNPGQSKLKPSTKLEKSGRSCGRTPLKIQSAFAYMDLRSGDAVGGKVIRMGEYDHHIPNIKLPSLAIVPSDLAKLYLAGHLARARDLAKLISLFLTQLPQFSSKISSLTFTKYDHPAVRMTCP</sequence>
<name>A0A2N5S472_9BASI</name>
<dbReference type="Proteomes" id="UP000235388">
    <property type="component" value="Unassembled WGS sequence"/>
</dbReference>
<gene>
    <name evidence="1" type="ORF">PCANC_25908</name>
</gene>
<proteinExistence type="predicted"/>
<keyword evidence="2" id="KW-1185">Reference proteome</keyword>
<protein>
    <submittedName>
        <fullName evidence="1">Uncharacterized protein</fullName>
    </submittedName>
</protein>
<accession>A0A2N5S472</accession>
<dbReference type="AlphaFoldDB" id="A0A2N5S472"/>
<evidence type="ECO:0000313" key="2">
    <source>
        <dbReference type="Proteomes" id="UP000235388"/>
    </source>
</evidence>
<evidence type="ECO:0000313" key="1">
    <source>
        <dbReference type="EMBL" id="PLW08043.1"/>
    </source>
</evidence>
<organism evidence="1 2">
    <name type="scientific">Puccinia coronata f. sp. avenae</name>
    <dbReference type="NCBI Taxonomy" id="200324"/>
    <lineage>
        <taxon>Eukaryota</taxon>
        <taxon>Fungi</taxon>
        <taxon>Dikarya</taxon>
        <taxon>Basidiomycota</taxon>
        <taxon>Pucciniomycotina</taxon>
        <taxon>Pucciniomycetes</taxon>
        <taxon>Pucciniales</taxon>
        <taxon>Pucciniaceae</taxon>
        <taxon>Puccinia</taxon>
    </lineage>
</organism>
<dbReference type="EMBL" id="PGCJ01001186">
    <property type="protein sequence ID" value="PLW08043.1"/>
    <property type="molecule type" value="Genomic_DNA"/>
</dbReference>